<dbReference type="OrthoDB" id="5426797at2759"/>
<dbReference type="AlphaFoldDB" id="A0A6G1HI03"/>
<feature type="non-terminal residue" evidence="1">
    <location>
        <position position="215"/>
    </location>
</feature>
<reference evidence="1" key="1">
    <citation type="journal article" date="2020" name="Stud. Mycol.">
        <title>101 Dothideomycetes genomes: a test case for predicting lifestyles and emergence of pathogens.</title>
        <authorList>
            <person name="Haridas S."/>
            <person name="Albert R."/>
            <person name="Binder M."/>
            <person name="Bloem J."/>
            <person name="Labutti K."/>
            <person name="Salamov A."/>
            <person name="Andreopoulos B."/>
            <person name="Baker S."/>
            <person name="Barry K."/>
            <person name="Bills G."/>
            <person name="Bluhm B."/>
            <person name="Cannon C."/>
            <person name="Castanera R."/>
            <person name="Culley D."/>
            <person name="Daum C."/>
            <person name="Ezra D."/>
            <person name="Gonzalez J."/>
            <person name="Henrissat B."/>
            <person name="Kuo A."/>
            <person name="Liang C."/>
            <person name="Lipzen A."/>
            <person name="Lutzoni F."/>
            <person name="Magnuson J."/>
            <person name="Mondo S."/>
            <person name="Nolan M."/>
            <person name="Ohm R."/>
            <person name="Pangilinan J."/>
            <person name="Park H.-J."/>
            <person name="Ramirez L."/>
            <person name="Alfaro M."/>
            <person name="Sun H."/>
            <person name="Tritt A."/>
            <person name="Yoshinaga Y."/>
            <person name="Zwiers L.-H."/>
            <person name="Turgeon B."/>
            <person name="Goodwin S."/>
            <person name="Spatafora J."/>
            <person name="Crous P."/>
            <person name="Grigoriev I."/>
        </authorList>
    </citation>
    <scope>NUCLEOTIDE SEQUENCE</scope>
    <source>
        <strain evidence="1">CBS 262.69</strain>
    </source>
</reference>
<dbReference type="PANTHER" id="PTHR37535">
    <property type="entry name" value="FLUG DOMAIN PROTEIN"/>
    <property type="match status" value="1"/>
</dbReference>
<dbReference type="Proteomes" id="UP000799640">
    <property type="component" value="Unassembled WGS sequence"/>
</dbReference>
<accession>A0A6G1HI03</accession>
<keyword evidence="2" id="KW-1185">Reference proteome</keyword>
<organism evidence="1 2">
    <name type="scientific">Trichodelitschia bisporula</name>
    <dbReference type="NCBI Taxonomy" id="703511"/>
    <lineage>
        <taxon>Eukaryota</taxon>
        <taxon>Fungi</taxon>
        <taxon>Dikarya</taxon>
        <taxon>Ascomycota</taxon>
        <taxon>Pezizomycotina</taxon>
        <taxon>Dothideomycetes</taxon>
        <taxon>Dothideomycetes incertae sedis</taxon>
        <taxon>Phaeotrichales</taxon>
        <taxon>Phaeotrichaceae</taxon>
        <taxon>Trichodelitschia</taxon>
    </lineage>
</organism>
<protein>
    <submittedName>
        <fullName evidence="1">Uncharacterized protein</fullName>
    </submittedName>
</protein>
<sequence>MSTQNFAHLLSRLRSRRVEARYSKSSKHNLSRTRHQWKEFCEAARASDIPNGDALFSNPEKCMAEADPELVMLFLKWTLDTQTGIRKEITINAYYDRWHTARRQIPHHRVWSLEDRKRVNSFISLDLASEHGLSRERQPKPVLSFADMTILLNHLWKWDRLQYTNERLRVQVALVILISMATATRPAALLEPEYAREDLGGSPKVLCYEHVRLSL</sequence>
<name>A0A6G1HI03_9PEZI</name>
<proteinExistence type="predicted"/>
<dbReference type="PANTHER" id="PTHR37535:SF3">
    <property type="entry name" value="FLUG DOMAIN-CONTAINING PROTEIN"/>
    <property type="match status" value="1"/>
</dbReference>
<evidence type="ECO:0000313" key="2">
    <source>
        <dbReference type="Proteomes" id="UP000799640"/>
    </source>
</evidence>
<evidence type="ECO:0000313" key="1">
    <source>
        <dbReference type="EMBL" id="KAF2395489.1"/>
    </source>
</evidence>
<gene>
    <name evidence="1" type="ORF">EJ06DRAFT_534970</name>
</gene>
<dbReference type="EMBL" id="ML996717">
    <property type="protein sequence ID" value="KAF2395489.1"/>
    <property type="molecule type" value="Genomic_DNA"/>
</dbReference>